<dbReference type="EMBL" id="MU393517">
    <property type="protein sequence ID" value="KAI4862831.1"/>
    <property type="molecule type" value="Genomic_DNA"/>
</dbReference>
<reference evidence="1 2" key="1">
    <citation type="journal article" date="2022" name="New Phytol.">
        <title>Ecological generalism drives hyperdiversity of secondary metabolite gene clusters in xylarialean endophytes.</title>
        <authorList>
            <person name="Franco M.E.E."/>
            <person name="Wisecaver J.H."/>
            <person name="Arnold A.E."/>
            <person name="Ju Y.M."/>
            <person name="Slot J.C."/>
            <person name="Ahrendt S."/>
            <person name="Moore L.P."/>
            <person name="Eastman K.E."/>
            <person name="Scott K."/>
            <person name="Konkel Z."/>
            <person name="Mondo S.J."/>
            <person name="Kuo A."/>
            <person name="Hayes R.D."/>
            <person name="Haridas S."/>
            <person name="Andreopoulos B."/>
            <person name="Riley R."/>
            <person name="LaButti K."/>
            <person name="Pangilinan J."/>
            <person name="Lipzen A."/>
            <person name="Amirebrahimi M."/>
            <person name="Yan J."/>
            <person name="Adam C."/>
            <person name="Keymanesh K."/>
            <person name="Ng V."/>
            <person name="Louie K."/>
            <person name="Northen T."/>
            <person name="Drula E."/>
            <person name="Henrissat B."/>
            <person name="Hsieh H.M."/>
            <person name="Youens-Clark K."/>
            <person name="Lutzoni F."/>
            <person name="Miadlikowska J."/>
            <person name="Eastwood D.C."/>
            <person name="Hamelin R.C."/>
            <person name="Grigoriev I.V."/>
            <person name="U'Ren J.M."/>
        </authorList>
    </citation>
    <scope>NUCLEOTIDE SEQUENCE [LARGE SCALE GENOMIC DNA]</scope>
    <source>
        <strain evidence="1 2">CBS 119005</strain>
    </source>
</reference>
<sequence>MSTKPAIVIAQGSWQNRNSWDLFVEKLRAAGYPAEHVPLPSIGSTAVPLPGLPEDIAAIRSVITRFRDLGRKVVVLCHSSGGISGSNAVAGCDNVGLIYLAAFAIPKGKAMTQMLNGPPQPWIDVQGDRYFLRKELLADAIYNDLDEESQSKWIQETTYTSSVLFQGVSSYEPWSEGVPCGYIFCSEDKALHLPAQHQMAALLGPRAVTATVKSGHSPFLSVPDDLVIVVTDVAEKLVNSKAGA</sequence>
<dbReference type="Proteomes" id="UP001497700">
    <property type="component" value="Unassembled WGS sequence"/>
</dbReference>
<evidence type="ECO:0000313" key="2">
    <source>
        <dbReference type="Proteomes" id="UP001497700"/>
    </source>
</evidence>
<keyword evidence="2" id="KW-1185">Reference proteome</keyword>
<organism evidence="1 2">
    <name type="scientific">Hypoxylon rubiginosum</name>
    <dbReference type="NCBI Taxonomy" id="110542"/>
    <lineage>
        <taxon>Eukaryota</taxon>
        <taxon>Fungi</taxon>
        <taxon>Dikarya</taxon>
        <taxon>Ascomycota</taxon>
        <taxon>Pezizomycotina</taxon>
        <taxon>Sordariomycetes</taxon>
        <taxon>Xylariomycetidae</taxon>
        <taxon>Xylariales</taxon>
        <taxon>Hypoxylaceae</taxon>
        <taxon>Hypoxylon</taxon>
    </lineage>
</organism>
<accession>A0ACB9YUI9</accession>
<evidence type="ECO:0000313" key="1">
    <source>
        <dbReference type="EMBL" id="KAI4862831.1"/>
    </source>
</evidence>
<proteinExistence type="predicted"/>
<comment type="caution">
    <text evidence="1">The sequence shown here is derived from an EMBL/GenBank/DDBJ whole genome shotgun (WGS) entry which is preliminary data.</text>
</comment>
<protein>
    <submittedName>
        <fullName evidence="1">Alpha/beta-hydrolase</fullName>
    </submittedName>
</protein>
<gene>
    <name evidence="1" type="ORF">F4820DRAFT_396227</name>
</gene>
<name>A0ACB9YUI9_9PEZI</name>